<dbReference type="HAMAP" id="MF_02209">
    <property type="entry name" value="MurL"/>
    <property type="match status" value="1"/>
</dbReference>
<dbReference type="GO" id="GO:0071555">
    <property type="term" value="P:cell wall organization"/>
    <property type="evidence" value="ECO:0007669"/>
    <property type="project" value="UniProtKB-KW"/>
</dbReference>
<dbReference type="Pfam" id="PF26299">
    <property type="entry name" value="MurL_N"/>
    <property type="match status" value="1"/>
</dbReference>
<keyword evidence="1" id="KW-0961">Cell wall biogenesis/degradation</keyword>
<keyword evidence="1" id="KW-0132">Cell division</keyword>
<dbReference type="GO" id="GO:0005737">
    <property type="term" value="C:cytoplasm"/>
    <property type="evidence" value="ECO:0007669"/>
    <property type="project" value="UniProtKB-UniRule"/>
</dbReference>
<feature type="domain" description="MurL N-terminal" evidence="3">
    <location>
        <begin position="3"/>
        <end position="281"/>
    </location>
</feature>
<keyword evidence="4" id="KW-0540">Nuclease</keyword>
<dbReference type="Pfam" id="PF26298">
    <property type="entry name" value="MurL_epimerase_C"/>
    <property type="match status" value="1"/>
</dbReference>
<dbReference type="GO" id="GO:0016855">
    <property type="term" value="F:racemase and epimerase activity, acting on amino acids and derivatives"/>
    <property type="evidence" value="ECO:0007669"/>
    <property type="project" value="UniProtKB-UniRule"/>
</dbReference>
<comment type="catalytic activity">
    <reaction evidence="1">
        <text>UDP-N-acetyl-alpha-D-muramoyl-L-alanyl-L-glutamate + ATP + H2O = UDP-N-acetyl-alpha-D-muramoyl-L-alanyl-D-glutamate + AMP + diphosphate + H(+)</text>
        <dbReference type="Rhea" id="RHEA:58812"/>
        <dbReference type="ChEBI" id="CHEBI:15377"/>
        <dbReference type="ChEBI" id="CHEBI:15378"/>
        <dbReference type="ChEBI" id="CHEBI:30616"/>
        <dbReference type="ChEBI" id="CHEBI:33019"/>
        <dbReference type="ChEBI" id="CHEBI:83900"/>
        <dbReference type="ChEBI" id="CHEBI:142725"/>
        <dbReference type="ChEBI" id="CHEBI:456215"/>
        <dbReference type="EC" id="5.1.1.23"/>
    </reaction>
</comment>
<dbReference type="GO" id="GO:0008360">
    <property type="term" value="P:regulation of cell shape"/>
    <property type="evidence" value="ECO:0007669"/>
    <property type="project" value="UniProtKB-KW"/>
</dbReference>
<gene>
    <name evidence="1" type="primary">murL</name>
    <name evidence="4" type="ORF">FIV46_13855</name>
</gene>
<feature type="domain" description="MurL C-terminal" evidence="2">
    <location>
        <begin position="303"/>
        <end position="413"/>
    </location>
</feature>
<reference evidence="5" key="1">
    <citation type="submission" date="2019-06" db="EMBL/GenBank/DDBJ databases">
        <title>The complete genome of Emcibacter congregatus ZYLT.</title>
        <authorList>
            <person name="Zhao Z."/>
        </authorList>
    </citation>
    <scope>NUCLEOTIDE SEQUENCE [LARGE SCALE GENOMIC DNA]</scope>
    <source>
        <strain evidence="5">MCCC 1A06723</strain>
    </source>
</reference>
<dbReference type="UniPathway" id="UPA00219"/>
<dbReference type="EMBL" id="VFIY01000016">
    <property type="protein sequence ID" value="TPD58960.1"/>
    <property type="molecule type" value="Genomic_DNA"/>
</dbReference>
<keyword evidence="4" id="KW-0255">Endonuclease</keyword>
<dbReference type="RefSeq" id="WP_139941537.1">
    <property type="nucleotide sequence ID" value="NZ_JBHSYP010000002.1"/>
</dbReference>
<evidence type="ECO:0000313" key="5">
    <source>
        <dbReference type="Proteomes" id="UP000319148"/>
    </source>
</evidence>
<dbReference type="GO" id="GO:0004519">
    <property type="term" value="F:endonuclease activity"/>
    <property type="evidence" value="ECO:0007669"/>
    <property type="project" value="UniProtKB-KW"/>
</dbReference>
<keyword evidence="1" id="KW-0413">Isomerase</keyword>
<dbReference type="GO" id="GO:0051301">
    <property type="term" value="P:cell division"/>
    <property type="evidence" value="ECO:0007669"/>
    <property type="project" value="UniProtKB-KW"/>
</dbReference>
<evidence type="ECO:0000259" key="3">
    <source>
        <dbReference type="Pfam" id="PF26299"/>
    </source>
</evidence>
<comment type="similarity">
    <text evidence="1">Belongs to the MurL family.</text>
</comment>
<comment type="pathway">
    <text evidence="1">Cell wall biogenesis; peptidoglycan biosynthesis.</text>
</comment>
<evidence type="ECO:0000259" key="2">
    <source>
        <dbReference type="Pfam" id="PF26298"/>
    </source>
</evidence>
<keyword evidence="5" id="KW-1185">Reference proteome</keyword>
<dbReference type="Proteomes" id="UP000319148">
    <property type="component" value="Unassembled WGS sequence"/>
</dbReference>
<protein>
    <recommendedName>
        <fullName evidence="1">UDP-N-acetyl-alpha-D-muramoyl-L-alanyl-L-glutamate epimerase</fullName>
        <ecNumber evidence="1">5.1.1.23</ecNumber>
    </recommendedName>
    <alternativeName>
        <fullName evidence="1">UDP-MurNAc-L-Ala-L-Glu epimerase</fullName>
    </alternativeName>
</protein>
<dbReference type="GO" id="GO:0009252">
    <property type="term" value="P:peptidoglycan biosynthetic process"/>
    <property type="evidence" value="ECO:0007669"/>
    <property type="project" value="UniProtKB-UniRule"/>
</dbReference>
<evidence type="ECO:0000256" key="1">
    <source>
        <dbReference type="HAMAP-Rule" id="MF_02209"/>
    </source>
</evidence>
<accession>A0A501PEW0</accession>
<dbReference type="AlphaFoldDB" id="A0A501PEW0"/>
<dbReference type="InterPro" id="IPR043689">
    <property type="entry name" value="MurL"/>
</dbReference>
<keyword evidence="4" id="KW-0378">Hydrolase</keyword>
<organism evidence="4 5">
    <name type="scientific">Emcibacter nanhaiensis</name>
    <dbReference type="NCBI Taxonomy" id="1505037"/>
    <lineage>
        <taxon>Bacteria</taxon>
        <taxon>Pseudomonadati</taxon>
        <taxon>Pseudomonadota</taxon>
        <taxon>Alphaproteobacteria</taxon>
        <taxon>Emcibacterales</taxon>
        <taxon>Emcibacteraceae</taxon>
        <taxon>Emcibacter</taxon>
    </lineage>
</organism>
<evidence type="ECO:0000313" key="4">
    <source>
        <dbReference type="EMBL" id="TPD58960.1"/>
    </source>
</evidence>
<proteinExistence type="inferred from homology"/>
<comment type="function">
    <text evidence="1">Cell wall formation. Catalyzes epimerization of the terminal L-glutamate in UDP-N-acetyl-alpha-D-muramoyl-L-alanyl-L-glutamate.</text>
</comment>
<sequence>MSTAETFIFSDFHYDPATRRLRLGYGFDDGSQFVEEIRFEGARTSLSPEETDALTALFRQLHLAAGISYYKAWCPAKIEVNTGPLSRAEADFFSKFYLMGLGEFAVENDLDLRERINFPVSADVAPKAAQLKLPNMNAVPVGGGKDSIVSIEALRHAGKPQRLLAVNPGRPILEVMERSGIPDPIIMRRKLDPRLFELNERGALNGHVPITGILSFVMAAGSVLYGYDHIVMSNEQSANEGNMVWNGLEINHQYSKSLEFERDFTAYLQAHVLEGLTYFSLLRPLSETGIACLFARAPQYFDVFKSCNRNFHIDEGVRRYGWCCDCPKCRFVYLALAPFVGKEKLVAIFGHDMLDDPAQEPGFRELCGLEGHKPFECVGEIAECRLIMKSLALQPDWQHSRLVGTLAAEISEPGLTPKALEQEALKMSPNHQLPPAYKELLDDFAGA</sequence>
<keyword evidence="1" id="KW-0133">Cell shape</keyword>
<keyword evidence="1" id="KW-0573">Peptidoglycan synthesis</keyword>
<dbReference type="EC" id="5.1.1.23" evidence="1"/>
<comment type="caution">
    <text evidence="4">The sequence shown here is derived from an EMBL/GenBank/DDBJ whole genome shotgun (WGS) entry which is preliminary data.</text>
</comment>
<name>A0A501PEW0_9PROT</name>
<dbReference type="InterPro" id="IPR058741">
    <property type="entry name" value="MurL_C"/>
</dbReference>
<dbReference type="OrthoDB" id="9768152at2"/>
<dbReference type="InterPro" id="IPR058740">
    <property type="entry name" value="MurL_N"/>
</dbReference>
<keyword evidence="1" id="KW-0131">Cell cycle</keyword>